<evidence type="ECO:0000313" key="2">
    <source>
        <dbReference type="Proteomes" id="UP001552479"/>
    </source>
</evidence>
<dbReference type="Proteomes" id="UP001552479">
    <property type="component" value="Unassembled WGS sequence"/>
</dbReference>
<comment type="caution">
    <text evidence="1">The sequence shown here is derived from an EMBL/GenBank/DDBJ whole genome shotgun (WGS) entry which is preliminary data.</text>
</comment>
<evidence type="ECO:0000313" key="1">
    <source>
        <dbReference type="EMBL" id="MEV4922331.1"/>
    </source>
</evidence>
<dbReference type="RefSeq" id="WP_169748815.1">
    <property type="nucleotide sequence ID" value="NZ_JADDOP010000007.1"/>
</dbReference>
<proteinExistence type="predicted"/>
<organism evidence="1 2">
    <name type="scientific">Streptomyces roseoverticillatus</name>
    <dbReference type="NCBI Taxonomy" id="66429"/>
    <lineage>
        <taxon>Bacteria</taxon>
        <taxon>Bacillati</taxon>
        <taxon>Actinomycetota</taxon>
        <taxon>Actinomycetes</taxon>
        <taxon>Kitasatosporales</taxon>
        <taxon>Streptomycetaceae</taxon>
        <taxon>Streptomyces</taxon>
    </lineage>
</organism>
<sequence length="56" mass="5993">MSALVWLLIPVAAAVVALLWGTWAARNRKAGDISELAGYARFREAMERSDSGTGVS</sequence>
<gene>
    <name evidence="1" type="ORF">AB0L03_05695</name>
</gene>
<reference evidence="1 2" key="1">
    <citation type="submission" date="2024-06" db="EMBL/GenBank/DDBJ databases">
        <title>The Natural Products Discovery Center: Release of the First 8490 Sequenced Strains for Exploring Actinobacteria Biosynthetic Diversity.</title>
        <authorList>
            <person name="Kalkreuter E."/>
            <person name="Kautsar S.A."/>
            <person name="Yang D."/>
            <person name="Bader C.D."/>
            <person name="Teijaro C.N."/>
            <person name="Fluegel L."/>
            <person name="Davis C.M."/>
            <person name="Simpson J.R."/>
            <person name="Lauterbach L."/>
            <person name="Steele A.D."/>
            <person name="Gui C."/>
            <person name="Meng S."/>
            <person name="Li G."/>
            <person name="Viehrig K."/>
            <person name="Ye F."/>
            <person name="Su P."/>
            <person name="Kiefer A.F."/>
            <person name="Nichols A."/>
            <person name="Cepeda A.J."/>
            <person name="Yan W."/>
            <person name="Fan B."/>
            <person name="Jiang Y."/>
            <person name="Adhikari A."/>
            <person name="Zheng C.-J."/>
            <person name="Schuster L."/>
            <person name="Cowan T.M."/>
            <person name="Smanski M.J."/>
            <person name="Chevrette M.G."/>
            <person name="De Carvalho L.P.S."/>
            <person name="Shen B."/>
        </authorList>
    </citation>
    <scope>NUCLEOTIDE SEQUENCE [LARGE SCALE GENOMIC DNA]</scope>
    <source>
        <strain evidence="1 2">NPDC053791</strain>
    </source>
</reference>
<keyword evidence="2" id="KW-1185">Reference proteome</keyword>
<dbReference type="EMBL" id="JBFASG010000004">
    <property type="protein sequence ID" value="MEV4922331.1"/>
    <property type="molecule type" value="Genomic_DNA"/>
</dbReference>
<protein>
    <recommendedName>
        <fullName evidence="3">Secreted protein</fullName>
    </recommendedName>
</protein>
<accession>A0ABV3IRB2</accession>
<evidence type="ECO:0008006" key="3">
    <source>
        <dbReference type="Google" id="ProtNLM"/>
    </source>
</evidence>
<name>A0ABV3IRB2_9ACTN</name>